<dbReference type="RefSeq" id="WP_058857790.1">
    <property type="nucleotide sequence ID" value="NZ_BJZR01000001.1"/>
</dbReference>
<keyword evidence="2" id="KW-0812">Transmembrane</keyword>
<feature type="transmembrane region" description="Helical" evidence="2">
    <location>
        <begin position="82"/>
        <end position="103"/>
    </location>
</feature>
<keyword evidence="2" id="KW-0472">Membrane</keyword>
<name>A0A0U3HNC0_9MICC</name>
<keyword evidence="2" id="KW-1133">Transmembrane helix</keyword>
<dbReference type="PANTHER" id="PTHR21180">
    <property type="entry name" value="ENDONUCLEASE/EXONUCLEASE/PHOSPHATASE FAMILY DOMAIN-CONTAINING PROTEIN 1"/>
    <property type="match status" value="1"/>
</dbReference>
<evidence type="ECO:0000313" key="6">
    <source>
        <dbReference type="Proteomes" id="UP000321155"/>
    </source>
</evidence>
<dbReference type="Proteomes" id="UP000321155">
    <property type="component" value="Unassembled WGS sequence"/>
</dbReference>
<dbReference type="Pfam" id="PF12836">
    <property type="entry name" value="HHH_3"/>
    <property type="match status" value="1"/>
</dbReference>
<dbReference type="STRING" id="446860.AS188_04160"/>
<evidence type="ECO:0000313" key="4">
    <source>
        <dbReference type="EMBL" id="GEO90744.1"/>
    </source>
</evidence>
<dbReference type="EMBL" id="BJZR01000001">
    <property type="protein sequence ID" value="GEO90744.1"/>
    <property type="molecule type" value="Genomic_DNA"/>
</dbReference>
<evidence type="ECO:0000256" key="1">
    <source>
        <dbReference type="SAM" id="MobiDB-lite"/>
    </source>
</evidence>
<accession>A0A0U3HNC0</accession>
<feature type="compositionally biased region" description="Low complexity" evidence="1">
    <location>
        <begin position="133"/>
        <end position="153"/>
    </location>
</feature>
<reference evidence="3 5" key="1">
    <citation type="submission" date="2015-11" db="EMBL/GenBank/DDBJ databases">
        <title>Complete Genome Sequence of Kocuria flava strain HO-9041.</title>
        <authorList>
            <person name="Zhou M."/>
            <person name="Dai J."/>
        </authorList>
    </citation>
    <scope>NUCLEOTIDE SEQUENCE [LARGE SCALE GENOMIC DNA]</scope>
    <source>
        <strain evidence="3 5">HO-9041</strain>
    </source>
</reference>
<reference evidence="4 6" key="2">
    <citation type="submission" date="2019-07" db="EMBL/GenBank/DDBJ databases">
        <title>Whole genome shotgun sequence of Kocuria flava NBRC 107626.</title>
        <authorList>
            <person name="Hosoyama A."/>
            <person name="Uohara A."/>
            <person name="Ohji S."/>
            <person name="Ichikawa N."/>
        </authorList>
    </citation>
    <scope>NUCLEOTIDE SEQUENCE [LARGE SCALE GENOMIC DNA]</scope>
    <source>
        <strain evidence="4 6">NBRC 107626</strain>
    </source>
</reference>
<evidence type="ECO:0000313" key="3">
    <source>
        <dbReference type="EMBL" id="ALU39078.1"/>
    </source>
</evidence>
<dbReference type="PANTHER" id="PTHR21180:SF32">
    <property type="entry name" value="ENDONUCLEASE_EXONUCLEASE_PHOSPHATASE FAMILY DOMAIN-CONTAINING PROTEIN 1"/>
    <property type="match status" value="1"/>
</dbReference>
<dbReference type="EMBL" id="CP013254">
    <property type="protein sequence ID" value="ALU39078.1"/>
    <property type="molecule type" value="Genomic_DNA"/>
</dbReference>
<dbReference type="Proteomes" id="UP000057181">
    <property type="component" value="Chromosome"/>
</dbReference>
<dbReference type="KEGG" id="kfv:AS188_04160"/>
<dbReference type="SUPFAM" id="SSF47781">
    <property type="entry name" value="RuvA domain 2-like"/>
    <property type="match status" value="1"/>
</dbReference>
<sequence>MTYGTVHGRPYRTPEQKLMSRAWRWRHSAWLLAPLLGFGVFSAAGFVYIAARAKRPAWWLAAGVYAVLGLTGTVLADASDGGSFAGGILVLTWGASIVHGIVVNPQYLRWRAAHGPWYAQRVEPAPQPAGPVPHAARAWPAGPGPAGSSAWEAPPAPDRDRRGPLDLNTATAQELSRLPGADPWLTHRILSARMAHGPFRDLEDFVRCTGLVREQVERIAPHVVVDPPPRLGPGR</sequence>
<dbReference type="InterPro" id="IPR010994">
    <property type="entry name" value="RuvA_2-like"/>
</dbReference>
<evidence type="ECO:0008006" key="7">
    <source>
        <dbReference type="Google" id="ProtNLM"/>
    </source>
</evidence>
<dbReference type="AlphaFoldDB" id="A0A0U3HNC0"/>
<evidence type="ECO:0000313" key="5">
    <source>
        <dbReference type="Proteomes" id="UP000057181"/>
    </source>
</evidence>
<keyword evidence="6" id="KW-1185">Reference proteome</keyword>
<protein>
    <recommendedName>
        <fullName evidence="7">Helix-hairpin-helix DNA-binding motif class 1 domain-containing protein</fullName>
    </recommendedName>
</protein>
<feature type="transmembrane region" description="Helical" evidence="2">
    <location>
        <begin position="29"/>
        <end position="50"/>
    </location>
</feature>
<dbReference type="InterPro" id="IPR051675">
    <property type="entry name" value="Endo/Exo/Phosphatase_dom_1"/>
</dbReference>
<dbReference type="OrthoDB" id="9790239at2"/>
<gene>
    <name evidence="3" type="ORF">AS188_04160</name>
    <name evidence="4" type="ORF">KFL01_00500</name>
</gene>
<feature type="region of interest" description="Disordered" evidence="1">
    <location>
        <begin position="126"/>
        <end position="165"/>
    </location>
</feature>
<dbReference type="Gene3D" id="1.10.150.320">
    <property type="entry name" value="Photosystem II 12 kDa extrinsic protein"/>
    <property type="match status" value="1"/>
</dbReference>
<feature type="transmembrane region" description="Helical" evidence="2">
    <location>
        <begin position="57"/>
        <end position="76"/>
    </location>
</feature>
<organism evidence="3 5">
    <name type="scientific">Kocuria flava</name>
    <dbReference type="NCBI Taxonomy" id="446860"/>
    <lineage>
        <taxon>Bacteria</taxon>
        <taxon>Bacillati</taxon>
        <taxon>Actinomycetota</taxon>
        <taxon>Actinomycetes</taxon>
        <taxon>Micrococcales</taxon>
        <taxon>Micrococcaceae</taxon>
        <taxon>Kocuria</taxon>
    </lineage>
</organism>
<proteinExistence type="predicted"/>
<evidence type="ECO:0000256" key="2">
    <source>
        <dbReference type="SAM" id="Phobius"/>
    </source>
</evidence>